<evidence type="ECO:0000256" key="2">
    <source>
        <dbReference type="ARBA" id="ARBA00010231"/>
    </source>
</evidence>
<keyword evidence="3" id="KW-0597">Phosphoprotein</keyword>
<evidence type="ECO:0000256" key="3">
    <source>
        <dbReference type="ARBA" id="ARBA00022553"/>
    </source>
</evidence>
<dbReference type="Gene3D" id="3.40.120.10">
    <property type="entry name" value="Alpha-D-Glucose-1,6-Bisphosphate, subunit A, domain 3"/>
    <property type="match status" value="1"/>
</dbReference>
<dbReference type="PANTHER" id="PTHR42946:SF1">
    <property type="entry name" value="PHOSPHOGLUCOMUTASE (ALPHA-D-GLUCOSE-1,6-BISPHOSPHATE-DEPENDENT)"/>
    <property type="match status" value="1"/>
</dbReference>
<accession>T1C2K0</accession>
<name>T1C2K0_9ZZZZ</name>
<comment type="caution">
    <text evidence="5">The sequence shown here is derived from an EMBL/GenBank/DDBJ whole genome shotgun (WGS) entry which is preliminary data.</text>
</comment>
<dbReference type="InterPro" id="IPR016055">
    <property type="entry name" value="A-D-PHexomutase_a/b/a-I/II/III"/>
</dbReference>
<dbReference type="InterPro" id="IPR050060">
    <property type="entry name" value="Phosphoglucosamine_mutase"/>
</dbReference>
<proteinExistence type="inferred from homology"/>
<gene>
    <name evidence="5" type="ORF">B2A_03710</name>
</gene>
<dbReference type="EC" id="5.4.2.-" evidence="5"/>
<feature type="domain" description="Alpha-D-phosphohexomutase alpha/beta/alpha" evidence="4">
    <location>
        <begin position="8"/>
        <end position="89"/>
    </location>
</feature>
<dbReference type="Pfam" id="PF02878">
    <property type="entry name" value="PGM_PMM_I"/>
    <property type="match status" value="1"/>
</dbReference>
<dbReference type="AlphaFoldDB" id="T1C2K0"/>
<comment type="cofactor">
    <cofactor evidence="1">
        <name>Mg(2+)</name>
        <dbReference type="ChEBI" id="CHEBI:18420"/>
    </cofactor>
</comment>
<dbReference type="SUPFAM" id="SSF53738">
    <property type="entry name" value="Phosphoglucomutase, first 3 domains"/>
    <property type="match status" value="1"/>
</dbReference>
<reference evidence="5" key="1">
    <citation type="submission" date="2013-08" db="EMBL/GenBank/DDBJ databases">
        <authorList>
            <person name="Mendez C."/>
            <person name="Richter M."/>
            <person name="Ferrer M."/>
            <person name="Sanchez J."/>
        </authorList>
    </citation>
    <scope>NUCLEOTIDE SEQUENCE</scope>
</reference>
<reference evidence="5" key="2">
    <citation type="journal article" date="2014" name="ISME J.">
        <title>Microbial stratification in low pH oxic and suboxic macroscopic growths along an acid mine drainage.</title>
        <authorList>
            <person name="Mendez-Garcia C."/>
            <person name="Mesa V."/>
            <person name="Sprenger R.R."/>
            <person name="Richter M."/>
            <person name="Diez M.S."/>
            <person name="Solano J."/>
            <person name="Bargiela R."/>
            <person name="Golyshina O.V."/>
            <person name="Manteca A."/>
            <person name="Ramos J.L."/>
            <person name="Gallego J.R."/>
            <person name="Llorente I."/>
            <person name="Martins Dos Santos V.A."/>
            <person name="Jensen O.N."/>
            <person name="Pelaez A.I."/>
            <person name="Sanchez J."/>
            <person name="Ferrer M."/>
        </authorList>
    </citation>
    <scope>NUCLEOTIDE SEQUENCE</scope>
</reference>
<protein>
    <submittedName>
        <fullName evidence="5">Alpha-D-phosphohexomutase, alpha/beta/alpha domain protein I domain protein</fullName>
        <ecNumber evidence="5">5.4.2.-</ecNumber>
    </submittedName>
</protein>
<dbReference type="GO" id="GO:0005975">
    <property type="term" value="P:carbohydrate metabolic process"/>
    <property type="evidence" value="ECO:0007669"/>
    <property type="project" value="InterPro"/>
</dbReference>
<sequence>MKAGQKKRLFGTNGIRGTPNVDLTPNFAMEIGQSIGSYFHAGKIAIATDTRLTGAMIQAAVGSGIMSTGTELVALGILPTPALQFYLQDAQPIWSDDNSITQSSTIQWH</sequence>
<organism evidence="5">
    <name type="scientific">mine drainage metagenome</name>
    <dbReference type="NCBI Taxonomy" id="410659"/>
    <lineage>
        <taxon>unclassified sequences</taxon>
        <taxon>metagenomes</taxon>
        <taxon>ecological metagenomes</taxon>
    </lineage>
</organism>
<dbReference type="EMBL" id="AUZZ01002470">
    <property type="protein sequence ID" value="EQD60370.1"/>
    <property type="molecule type" value="Genomic_DNA"/>
</dbReference>
<evidence type="ECO:0000256" key="1">
    <source>
        <dbReference type="ARBA" id="ARBA00001946"/>
    </source>
</evidence>
<comment type="similarity">
    <text evidence="2">Belongs to the phosphohexose mutase family.</text>
</comment>
<keyword evidence="5" id="KW-0413">Isomerase</keyword>
<dbReference type="GO" id="GO:0004615">
    <property type="term" value="F:phosphomannomutase activity"/>
    <property type="evidence" value="ECO:0007669"/>
    <property type="project" value="TreeGrafter"/>
</dbReference>
<dbReference type="InterPro" id="IPR005844">
    <property type="entry name" value="A-D-PHexomutase_a/b/a-I"/>
</dbReference>
<evidence type="ECO:0000259" key="4">
    <source>
        <dbReference type="Pfam" id="PF02878"/>
    </source>
</evidence>
<evidence type="ECO:0000313" key="5">
    <source>
        <dbReference type="EMBL" id="EQD60370.1"/>
    </source>
</evidence>
<dbReference type="PANTHER" id="PTHR42946">
    <property type="entry name" value="PHOSPHOHEXOSE MUTASE"/>
    <property type="match status" value="1"/>
</dbReference>